<organism evidence="1 2">
    <name type="scientific">Nautilia profundicola (strain ATCC BAA-1463 / DSM 18972 / AmH)</name>
    <dbReference type="NCBI Taxonomy" id="598659"/>
    <lineage>
        <taxon>Bacteria</taxon>
        <taxon>Pseudomonadati</taxon>
        <taxon>Campylobacterota</taxon>
        <taxon>Epsilonproteobacteria</taxon>
        <taxon>Nautiliales</taxon>
        <taxon>Nautiliaceae</taxon>
        <taxon>Nautilia</taxon>
    </lineage>
</organism>
<dbReference type="PROSITE" id="PS51257">
    <property type="entry name" value="PROKAR_LIPOPROTEIN"/>
    <property type="match status" value="1"/>
</dbReference>
<accession>B9L6D3</accession>
<dbReference type="RefSeq" id="WP_012663731.1">
    <property type="nucleotide sequence ID" value="NC_012115.1"/>
</dbReference>
<dbReference type="HOGENOM" id="CLU_1853063_0_0_7"/>
<dbReference type="OrthoDB" id="5372999at2"/>
<name>B9L6D3_NAUPA</name>
<evidence type="ECO:0000313" key="1">
    <source>
        <dbReference type="EMBL" id="ACM92360.1"/>
    </source>
</evidence>
<gene>
    <name evidence="1" type="ordered locus">NAMH_1532</name>
</gene>
<evidence type="ECO:0000313" key="2">
    <source>
        <dbReference type="Proteomes" id="UP000000448"/>
    </source>
</evidence>
<reference evidence="1 2" key="1">
    <citation type="journal article" date="2009" name="PLoS Genet.">
        <title>Adaptations to submarine hydrothermal environments exemplified by the genome of Nautilia profundicola.</title>
        <authorList>
            <person name="Campbell B.J."/>
            <person name="Smith J.L."/>
            <person name="Hanson T.E."/>
            <person name="Klotz M.G."/>
            <person name="Stein L.Y."/>
            <person name="Lee C.K."/>
            <person name="Wu D."/>
            <person name="Robinson J.M."/>
            <person name="Khouri H.M."/>
            <person name="Eisen J.A."/>
            <person name="Cary S.C."/>
        </authorList>
    </citation>
    <scope>NUCLEOTIDE SEQUENCE [LARGE SCALE GENOMIC DNA]</scope>
    <source>
        <strain evidence="2">ATCC BAA-1463 / DSM 18972 / AmH</strain>
    </source>
</reference>
<dbReference type="STRING" id="598659.NAMH_1532"/>
<proteinExistence type="predicted"/>
<dbReference type="AlphaFoldDB" id="B9L6D3"/>
<dbReference type="Proteomes" id="UP000000448">
    <property type="component" value="Chromosome"/>
</dbReference>
<dbReference type="KEGG" id="nam:NAMH_1532"/>
<dbReference type="SUPFAM" id="SSF52833">
    <property type="entry name" value="Thioredoxin-like"/>
    <property type="match status" value="1"/>
</dbReference>
<sequence>MRYILTFILIIFFSGCSKNSKPDENHITKENNLTIQKSINKDNVTIIHFDNFVLKFKNNELVYPENKTVILFDNNNSYSKAQEMVLKKLNIKYYKTNAPYLEKYFNINNYPTIVVLDKNKTVKYENFTPYEILKAEGF</sequence>
<protein>
    <submittedName>
        <fullName evidence="1">Lipoprotein</fullName>
    </submittedName>
</protein>
<keyword evidence="2" id="KW-1185">Reference proteome</keyword>
<dbReference type="EMBL" id="CP001279">
    <property type="protein sequence ID" value="ACM92360.1"/>
    <property type="molecule type" value="Genomic_DNA"/>
</dbReference>
<keyword evidence="1" id="KW-0449">Lipoprotein</keyword>
<dbReference type="InterPro" id="IPR036249">
    <property type="entry name" value="Thioredoxin-like_sf"/>
</dbReference>